<dbReference type="AlphaFoldDB" id="A0A8R1I9I6"/>
<sequence length="85" mass="9736">MSPDFCDIRDDHITPFGDSKAVTTQQGMPIVYVPFESPSVVLANYHRDNDRGPLLHNQKMLSNNIGVIRNIHMSYIRFPKKHSLL</sequence>
<dbReference type="EnsemblMetazoa" id="CJA31270.1">
    <property type="protein sequence ID" value="CJA31270.1"/>
    <property type="gene ID" value="WBGene00207117"/>
</dbReference>
<accession>A0A8R1I9I6</accession>
<dbReference type="Proteomes" id="UP000005237">
    <property type="component" value="Unassembled WGS sequence"/>
</dbReference>
<reference evidence="1" key="2">
    <citation type="submission" date="2022-06" db="UniProtKB">
        <authorList>
            <consortium name="EnsemblMetazoa"/>
        </authorList>
    </citation>
    <scope>IDENTIFICATION</scope>
    <source>
        <strain evidence="1">DF5081</strain>
    </source>
</reference>
<name>A0A8R1I9I6_CAEJA</name>
<keyword evidence="2" id="KW-1185">Reference proteome</keyword>
<organism evidence="1 2">
    <name type="scientific">Caenorhabditis japonica</name>
    <dbReference type="NCBI Taxonomy" id="281687"/>
    <lineage>
        <taxon>Eukaryota</taxon>
        <taxon>Metazoa</taxon>
        <taxon>Ecdysozoa</taxon>
        <taxon>Nematoda</taxon>
        <taxon>Chromadorea</taxon>
        <taxon>Rhabditida</taxon>
        <taxon>Rhabditina</taxon>
        <taxon>Rhabditomorpha</taxon>
        <taxon>Rhabditoidea</taxon>
        <taxon>Rhabditidae</taxon>
        <taxon>Peloderinae</taxon>
        <taxon>Caenorhabditis</taxon>
    </lineage>
</organism>
<proteinExistence type="predicted"/>
<evidence type="ECO:0000313" key="2">
    <source>
        <dbReference type="Proteomes" id="UP000005237"/>
    </source>
</evidence>
<evidence type="ECO:0000313" key="1">
    <source>
        <dbReference type="EnsemblMetazoa" id="CJA31270.1"/>
    </source>
</evidence>
<reference evidence="2" key="1">
    <citation type="submission" date="2010-08" db="EMBL/GenBank/DDBJ databases">
        <authorList>
            <consortium name="Caenorhabditis japonica Sequencing Consortium"/>
            <person name="Wilson R.K."/>
        </authorList>
    </citation>
    <scope>NUCLEOTIDE SEQUENCE [LARGE SCALE GENOMIC DNA]</scope>
    <source>
        <strain evidence="2">DF5081</strain>
    </source>
</reference>
<protein>
    <submittedName>
        <fullName evidence="1">Uncharacterized protein</fullName>
    </submittedName>
</protein>